<dbReference type="EMBL" id="JACJKH010000046">
    <property type="protein sequence ID" value="MBM6745626.1"/>
    <property type="molecule type" value="Genomic_DNA"/>
</dbReference>
<evidence type="ECO:0000259" key="1">
    <source>
        <dbReference type="Pfam" id="PF13280"/>
    </source>
</evidence>
<feature type="domain" description="WYL" evidence="1">
    <location>
        <begin position="179"/>
        <end position="236"/>
    </location>
</feature>
<comment type="caution">
    <text evidence="3">The sequence shown here is derived from an EMBL/GenBank/DDBJ whole genome shotgun (WGS) entry which is preliminary data.</text>
</comment>
<evidence type="ECO:0000259" key="2">
    <source>
        <dbReference type="Pfam" id="PF25583"/>
    </source>
</evidence>
<dbReference type="RefSeq" id="WP_204864772.1">
    <property type="nucleotide sequence ID" value="NZ_JACJKH010000046.1"/>
</dbReference>
<dbReference type="Pfam" id="PF25583">
    <property type="entry name" value="WCX"/>
    <property type="match status" value="1"/>
</dbReference>
<protein>
    <submittedName>
        <fullName evidence="3">WYL domain-containing protein</fullName>
    </submittedName>
</protein>
<reference evidence="3 4" key="1">
    <citation type="journal article" date="2021" name="Sci. Rep.">
        <title>The distribution of antibiotic resistance genes in chicken gut microbiota commensals.</title>
        <authorList>
            <person name="Juricova H."/>
            <person name="Matiasovicova J."/>
            <person name="Kubasova T."/>
            <person name="Cejkova D."/>
            <person name="Rychlik I."/>
        </authorList>
    </citation>
    <scope>NUCLEOTIDE SEQUENCE [LARGE SCALE GENOMIC DNA]</scope>
    <source>
        <strain evidence="3 4">An770</strain>
    </source>
</reference>
<dbReference type="PROSITE" id="PS52050">
    <property type="entry name" value="WYL"/>
    <property type="match status" value="1"/>
</dbReference>
<dbReference type="InterPro" id="IPR057727">
    <property type="entry name" value="WCX_dom"/>
</dbReference>
<organism evidence="3 4">
    <name type="scientific">Drancourtella massiliensis</name>
    <dbReference type="NCBI Taxonomy" id="1632013"/>
    <lineage>
        <taxon>Bacteria</taxon>
        <taxon>Bacillati</taxon>
        <taxon>Bacillota</taxon>
        <taxon>Clostridia</taxon>
        <taxon>Eubacteriales</taxon>
        <taxon>Oscillospiraceae</taxon>
        <taxon>Drancourtella</taxon>
    </lineage>
</organism>
<dbReference type="Pfam" id="PF13280">
    <property type="entry name" value="WYL"/>
    <property type="match status" value="1"/>
</dbReference>
<keyword evidence="4" id="KW-1185">Reference proteome</keyword>
<name>A0ABS2EKU8_9FIRM</name>
<proteinExistence type="predicted"/>
<sequence length="385" mass="45464">MAERYSNKPSKYERSYRILEYLKKNTDQEHKVKQSDLRKIEYLKQYIGNKETFNDTIVNMANAMNSDSNEMMNPEEEWRIIFDAFARRYGSGGNAEEDDEEDTQRMPIRGLYYNHIFSYDEINSLIEGILFSKTIAPEDGEKLIEKIESHLTTKFYPKGAKQICRVNEPQLADQGRIRENLKMIQQAIEERVQIRFRFYGYNRRKELEPVRKEKDTVSPYYLVANGGKYYLLACKEVTINGEIVRNMSIWRVDLMGEMEIPGRDEKLGIPGIPALKKESVENLPKQWSEDFHLSHLNMAFDEPVKIRLKITRVREKADYTFLHDWFGDTFRFVGKSDIVEVMCSPFAMVNWALQYSDRVEVLEPESIRRQVAEKARRLYEKYGEN</sequence>
<feature type="domain" description="WCX" evidence="2">
    <location>
        <begin position="346"/>
        <end position="378"/>
    </location>
</feature>
<evidence type="ECO:0000313" key="3">
    <source>
        <dbReference type="EMBL" id="MBM6745626.1"/>
    </source>
</evidence>
<dbReference type="Proteomes" id="UP000775686">
    <property type="component" value="Unassembled WGS sequence"/>
</dbReference>
<dbReference type="InterPro" id="IPR026881">
    <property type="entry name" value="WYL_dom"/>
</dbReference>
<gene>
    <name evidence="3" type="ORF">H6A32_15285</name>
</gene>
<evidence type="ECO:0000313" key="4">
    <source>
        <dbReference type="Proteomes" id="UP000775686"/>
    </source>
</evidence>
<accession>A0ABS2EKU8</accession>